<feature type="transmembrane region" description="Helical" evidence="1">
    <location>
        <begin position="73"/>
        <end position="92"/>
    </location>
</feature>
<protein>
    <submittedName>
        <fullName evidence="2">Uncharacterized protein</fullName>
    </submittedName>
</protein>
<dbReference type="Proteomes" id="UP001220964">
    <property type="component" value="Unassembled WGS sequence"/>
</dbReference>
<name>A0AAE3NNI4_9RHOB</name>
<dbReference type="EMBL" id="JARGYC010000004">
    <property type="protein sequence ID" value="MDF0599569.1"/>
    <property type="molecule type" value="Genomic_DNA"/>
</dbReference>
<keyword evidence="3" id="KW-1185">Reference proteome</keyword>
<accession>A0AAE3NNI4</accession>
<keyword evidence="1" id="KW-0472">Membrane</keyword>
<keyword evidence="1" id="KW-1133">Transmembrane helix</keyword>
<organism evidence="2 3">
    <name type="scientific">Psychromarinibacter sediminicola</name>
    <dbReference type="NCBI Taxonomy" id="3033385"/>
    <lineage>
        <taxon>Bacteria</taxon>
        <taxon>Pseudomonadati</taxon>
        <taxon>Pseudomonadota</taxon>
        <taxon>Alphaproteobacteria</taxon>
        <taxon>Rhodobacterales</taxon>
        <taxon>Paracoccaceae</taxon>
        <taxon>Psychromarinibacter</taxon>
    </lineage>
</organism>
<reference evidence="2" key="1">
    <citation type="submission" date="2023-03" db="EMBL/GenBank/DDBJ databases">
        <title>Multiphase analysis and comparison of six strains from genera Psychromarinibacter, Lutimaribacter, and Maritimibacter, including a novel species: Psychromarinibacter sediminicola sp. nov.</title>
        <authorList>
            <person name="Wang Y.-H."/>
            <person name="Ye M.-Q."/>
            <person name="Du Z.-J."/>
        </authorList>
    </citation>
    <scope>NUCLEOTIDE SEQUENCE</scope>
    <source>
        <strain evidence="2">C21-152</strain>
    </source>
</reference>
<evidence type="ECO:0000256" key="1">
    <source>
        <dbReference type="SAM" id="Phobius"/>
    </source>
</evidence>
<evidence type="ECO:0000313" key="2">
    <source>
        <dbReference type="EMBL" id="MDF0599569.1"/>
    </source>
</evidence>
<comment type="caution">
    <text evidence="2">The sequence shown here is derived from an EMBL/GenBank/DDBJ whole genome shotgun (WGS) entry which is preliminary data.</text>
</comment>
<evidence type="ECO:0000313" key="3">
    <source>
        <dbReference type="Proteomes" id="UP001220964"/>
    </source>
</evidence>
<dbReference type="RefSeq" id="WP_275565718.1">
    <property type="nucleotide sequence ID" value="NZ_JARGYC010000004.1"/>
</dbReference>
<proteinExistence type="predicted"/>
<feature type="transmembrane region" description="Helical" evidence="1">
    <location>
        <begin position="104"/>
        <end position="125"/>
    </location>
</feature>
<gene>
    <name evidence="2" type="ORF">P1J78_02385</name>
</gene>
<feature type="transmembrane region" description="Helical" evidence="1">
    <location>
        <begin position="39"/>
        <end position="61"/>
    </location>
</feature>
<feature type="transmembrane region" description="Helical" evidence="1">
    <location>
        <begin position="7"/>
        <end position="27"/>
    </location>
</feature>
<keyword evidence="1" id="KW-0812">Transmembrane</keyword>
<dbReference type="AlphaFoldDB" id="A0AAE3NNI4"/>
<sequence>MLRLRTLTGLIAAYVTGTWVIGFLAAGPSGAGLVDVLRLPFQLMLPLGLLALGIGALLVVFIGRRGPKGPVPYAVGVAFLPLVSLVALRAMMGVSLTEHLFDSPGFLAALFAGGGVAGLVFWCVYHWGEA</sequence>